<evidence type="ECO:0000259" key="5">
    <source>
        <dbReference type="PROSITE" id="PS51118"/>
    </source>
</evidence>
<dbReference type="PANTHER" id="PTHR33204:SF18">
    <property type="entry name" value="TRANSCRIPTIONAL REGULATORY PROTEIN"/>
    <property type="match status" value="1"/>
</dbReference>
<feature type="region of interest" description="Disordered" evidence="4">
    <location>
        <begin position="143"/>
        <end position="163"/>
    </location>
</feature>
<dbReference type="EMBL" id="LT629701">
    <property type="protein sequence ID" value="SDM27590.1"/>
    <property type="molecule type" value="Genomic_DNA"/>
</dbReference>
<accession>A0A1G9RX39</accession>
<feature type="domain" description="HTH hxlR-type" evidence="5">
    <location>
        <begin position="15"/>
        <end position="107"/>
    </location>
</feature>
<proteinExistence type="predicted"/>
<dbReference type="GO" id="GO:0003677">
    <property type="term" value="F:DNA binding"/>
    <property type="evidence" value="ECO:0007669"/>
    <property type="project" value="UniProtKB-KW"/>
</dbReference>
<keyword evidence="7" id="KW-1185">Reference proteome</keyword>
<sequence length="163" mass="17974">MISDVLGRTYERENCSAARALELIGERWSLLIIRNAVFAGMTRFSDFERRLGVAPNILAKRLEGFVADGLMERREDREYVLTEKGRDLGTVIVALTEWGDRWVAPKGPPILFEHEGCGGPVHVHARCDDCGQEPAAADVVAVAGPGADPNRRPPRDPSRPRTA</sequence>
<evidence type="ECO:0000256" key="3">
    <source>
        <dbReference type="ARBA" id="ARBA00023163"/>
    </source>
</evidence>
<dbReference type="Pfam" id="PF01638">
    <property type="entry name" value="HxlR"/>
    <property type="match status" value="1"/>
</dbReference>
<evidence type="ECO:0000256" key="4">
    <source>
        <dbReference type="SAM" id="MobiDB-lite"/>
    </source>
</evidence>
<dbReference type="InterPro" id="IPR036388">
    <property type="entry name" value="WH-like_DNA-bd_sf"/>
</dbReference>
<keyword evidence="2 6" id="KW-0238">DNA-binding</keyword>
<keyword evidence="1" id="KW-0805">Transcription regulation</keyword>
<dbReference type="Gene3D" id="1.10.10.10">
    <property type="entry name" value="Winged helix-like DNA-binding domain superfamily/Winged helix DNA-binding domain"/>
    <property type="match status" value="1"/>
</dbReference>
<dbReference type="STRING" id="211114.SAMN04489726_0736"/>
<dbReference type="Proteomes" id="UP000183376">
    <property type="component" value="Chromosome I"/>
</dbReference>
<name>A0A1G9RX39_ALLAB</name>
<evidence type="ECO:0000313" key="6">
    <source>
        <dbReference type="EMBL" id="SDM27590.1"/>
    </source>
</evidence>
<evidence type="ECO:0000256" key="1">
    <source>
        <dbReference type="ARBA" id="ARBA00023015"/>
    </source>
</evidence>
<reference evidence="6 7" key="1">
    <citation type="submission" date="2016-10" db="EMBL/GenBank/DDBJ databases">
        <authorList>
            <person name="de Groot N.N."/>
        </authorList>
    </citation>
    <scope>NUCLEOTIDE SEQUENCE [LARGE SCALE GENOMIC DNA]</scope>
    <source>
        <strain evidence="6 7">DSM 44149</strain>
    </source>
</reference>
<dbReference type="PROSITE" id="PS51118">
    <property type="entry name" value="HTH_HXLR"/>
    <property type="match status" value="1"/>
</dbReference>
<protein>
    <submittedName>
        <fullName evidence="6">DNA-binding transcriptional regulator, HxlR family</fullName>
    </submittedName>
</protein>
<evidence type="ECO:0000256" key="2">
    <source>
        <dbReference type="ARBA" id="ARBA00023125"/>
    </source>
</evidence>
<dbReference type="AlphaFoldDB" id="A0A1G9RX39"/>
<dbReference type="RefSeq" id="WP_030430256.1">
    <property type="nucleotide sequence ID" value="NZ_JOEF01000011.1"/>
</dbReference>
<organism evidence="6 7">
    <name type="scientific">Allokutzneria albata</name>
    <name type="common">Kibdelosporangium albatum</name>
    <dbReference type="NCBI Taxonomy" id="211114"/>
    <lineage>
        <taxon>Bacteria</taxon>
        <taxon>Bacillati</taxon>
        <taxon>Actinomycetota</taxon>
        <taxon>Actinomycetes</taxon>
        <taxon>Pseudonocardiales</taxon>
        <taxon>Pseudonocardiaceae</taxon>
        <taxon>Allokutzneria</taxon>
    </lineage>
</organism>
<dbReference type="eggNOG" id="COG1733">
    <property type="taxonomic scope" value="Bacteria"/>
</dbReference>
<dbReference type="PANTHER" id="PTHR33204">
    <property type="entry name" value="TRANSCRIPTIONAL REGULATOR, MARR FAMILY"/>
    <property type="match status" value="1"/>
</dbReference>
<evidence type="ECO:0000313" key="7">
    <source>
        <dbReference type="Proteomes" id="UP000183376"/>
    </source>
</evidence>
<dbReference type="InterPro" id="IPR036390">
    <property type="entry name" value="WH_DNA-bd_sf"/>
</dbReference>
<dbReference type="SUPFAM" id="SSF46785">
    <property type="entry name" value="Winged helix' DNA-binding domain"/>
    <property type="match status" value="1"/>
</dbReference>
<dbReference type="InterPro" id="IPR002577">
    <property type="entry name" value="HTH_HxlR"/>
</dbReference>
<feature type="compositionally biased region" description="Basic and acidic residues" evidence="4">
    <location>
        <begin position="149"/>
        <end position="163"/>
    </location>
</feature>
<gene>
    <name evidence="6" type="ORF">SAMN04489726_0736</name>
</gene>
<keyword evidence="3" id="KW-0804">Transcription</keyword>